<dbReference type="Proteomes" id="UP000234331">
    <property type="component" value="Unassembled WGS sequence"/>
</dbReference>
<reference evidence="1 2" key="1">
    <citation type="submission" date="2017-06" db="EMBL/GenBank/DDBJ databases">
        <authorList>
            <person name="Kim H.J."/>
            <person name="Triplett B.A."/>
        </authorList>
    </citation>
    <scope>NUCLEOTIDE SEQUENCE [LARGE SCALE GENOMIC DNA]</scope>
    <source>
        <strain evidence="1">FRACA_ARgP5</strain>
    </source>
</reference>
<organism evidence="1 2">
    <name type="scientific">Frankia canadensis</name>
    <dbReference type="NCBI Taxonomy" id="1836972"/>
    <lineage>
        <taxon>Bacteria</taxon>
        <taxon>Bacillati</taxon>
        <taxon>Actinomycetota</taxon>
        <taxon>Actinomycetes</taxon>
        <taxon>Frankiales</taxon>
        <taxon>Frankiaceae</taxon>
        <taxon>Frankia</taxon>
    </lineage>
</organism>
<sequence length="76" mass="8164">MLEMLSGDGLRWRVRPVTDASGLPVRAGRLGHSAMTAASLYLESWTQDFGYASVRSPPATSQPPRCAVSGIYSLPI</sequence>
<evidence type="ECO:0000313" key="2">
    <source>
        <dbReference type="Proteomes" id="UP000234331"/>
    </source>
</evidence>
<keyword evidence="2" id="KW-1185">Reference proteome</keyword>
<accession>A0A2I2KT96</accession>
<name>A0A2I2KT96_9ACTN</name>
<proteinExistence type="predicted"/>
<dbReference type="EMBL" id="FZMO01000211">
    <property type="protein sequence ID" value="SNQ48880.1"/>
    <property type="molecule type" value="Genomic_DNA"/>
</dbReference>
<dbReference type="AlphaFoldDB" id="A0A2I2KT96"/>
<protein>
    <submittedName>
        <fullName evidence="1">Uncharacterized protein</fullName>
    </submittedName>
</protein>
<evidence type="ECO:0000313" key="1">
    <source>
        <dbReference type="EMBL" id="SNQ48880.1"/>
    </source>
</evidence>
<gene>
    <name evidence="1" type="ORF">FRACA_2890003</name>
</gene>